<dbReference type="AlphaFoldDB" id="A0A2P2PHC7"/>
<dbReference type="EMBL" id="GGEC01073567">
    <property type="protein sequence ID" value="MBX54051.1"/>
    <property type="molecule type" value="Transcribed_RNA"/>
</dbReference>
<proteinExistence type="predicted"/>
<organism evidence="1">
    <name type="scientific">Rhizophora mucronata</name>
    <name type="common">Asiatic mangrove</name>
    <dbReference type="NCBI Taxonomy" id="61149"/>
    <lineage>
        <taxon>Eukaryota</taxon>
        <taxon>Viridiplantae</taxon>
        <taxon>Streptophyta</taxon>
        <taxon>Embryophyta</taxon>
        <taxon>Tracheophyta</taxon>
        <taxon>Spermatophyta</taxon>
        <taxon>Magnoliopsida</taxon>
        <taxon>eudicotyledons</taxon>
        <taxon>Gunneridae</taxon>
        <taxon>Pentapetalae</taxon>
        <taxon>rosids</taxon>
        <taxon>fabids</taxon>
        <taxon>Malpighiales</taxon>
        <taxon>Rhizophoraceae</taxon>
        <taxon>Rhizophora</taxon>
    </lineage>
</organism>
<accession>A0A2P2PHC7</accession>
<evidence type="ECO:0000313" key="1">
    <source>
        <dbReference type="EMBL" id="MBX54051.1"/>
    </source>
</evidence>
<protein>
    <submittedName>
        <fullName evidence="1">Uncharacterized protein</fullName>
    </submittedName>
</protein>
<sequence length="18" mass="2206">MLLSTNWSIQSTWYTFIN</sequence>
<reference evidence="1" key="1">
    <citation type="submission" date="2018-02" db="EMBL/GenBank/DDBJ databases">
        <title>Rhizophora mucronata_Transcriptome.</title>
        <authorList>
            <person name="Meera S.P."/>
            <person name="Sreeshan A."/>
            <person name="Augustine A."/>
        </authorList>
    </citation>
    <scope>NUCLEOTIDE SEQUENCE</scope>
    <source>
        <tissue evidence="1">Leaf</tissue>
    </source>
</reference>
<name>A0A2P2PHC7_RHIMU</name>